<reference evidence="3" key="1">
    <citation type="journal article" date="2008" name="J. Bacteriol.">
        <title>Genome sequence of the fish pathogen Renibacterium salmoninarum suggests reductive evolution away from an environmental Arthrobacter ancestor.</title>
        <authorList>
            <person name="Wiens G.D."/>
            <person name="Rockey D.D."/>
            <person name="Wu Z."/>
            <person name="Chang J."/>
            <person name="Levy R."/>
            <person name="Crane S."/>
            <person name="Chen D.S."/>
            <person name="Capri G.R."/>
            <person name="Burnett J.R."/>
            <person name="Sudheesh P.S."/>
            <person name="Schipma M.J."/>
            <person name="Burd H."/>
            <person name="Bhattacharyya A."/>
            <person name="Rhodes L.D."/>
            <person name="Kaul R."/>
            <person name="Strom M.S."/>
        </authorList>
    </citation>
    <scope>NUCLEOTIDE SEQUENCE [LARGE SCALE GENOMIC DNA]</scope>
    <source>
        <strain evidence="3">ATCC 33209 / DSM 20767 / JCM 11484 / NBRC 15589 / NCIMB 2235</strain>
    </source>
</reference>
<dbReference type="STRING" id="288705.RSal33209_1646"/>
<organism evidence="2 3">
    <name type="scientific">Renibacterium salmoninarum (strain ATCC 33209 / DSM 20767 / JCM 11484 / NBRC 15589 / NCIMB 2235)</name>
    <dbReference type="NCBI Taxonomy" id="288705"/>
    <lineage>
        <taxon>Bacteria</taxon>
        <taxon>Bacillati</taxon>
        <taxon>Actinomycetota</taxon>
        <taxon>Actinomycetes</taxon>
        <taxon>Micrococcales</taxon>
        <taxon>Micrococcaceae</taxon>
        <taxon>Renibacterium</taxon>
    </lineage>
</organism>
<protein>
    <recommendedName>
        <fullName evidence="1">DUF4350 domain-containing protein</fullName>
    </recommendedName>
</protein>
<dbReference type="AlphaFoldDB" id="A9WMQ4"/>
<accession>A9WMQ4</accession>
<sequence>MSNPAPDGAMAVGQILGAHGVNVVATDNLSDTEANISRLGAANTSVVLFDPDNFLLEEQTRKLVDAGARVIAITPGPSKLQAMNPGLVSAGAGDPHAADSNQLVNAGCNNPDAEAAQKIAPGFSRLYSGPVVCFTTNDGADKPAGMMAQSSDGKFTVLGSQSFLSNDKLAAEGNAALALRLLGHDANLVWYLPSAKDLASSSDSKPQLSDLQPAWLAPVGLWLAVVGVLATLWKGRRDGPLVEEPLPVVVKAAETAAGRARLYQDGKATERAADNLRSATLGRLARRYRLGAGSNREAIVLATIRHTNIPETEIRRILLQTVPSTEGQLLTWSQQLESLERETERDQQK</sequence>
<dbReference type="HOGENOM" id="CLU_037015_0_0_11"/>
<dbReference type="RefSeq" id="WP_012245056.1">
    <property type="nucleotide sequence ID" value="NC_010168.1"/>
</dbReference>
<name>A9WMQ4_RENSM</name>
<dbReference type="InterPro" id="IPR025646">
    <property type="entry name" value="DUF4350"/>
</dbReference>
<proteinExistence type="predicted"/>
<dbReference type="Pfam" id="PF14258">
    <property type="entry name" value="DUF4350"/>
    <property type="match status" value="1"/>
</dbReference>
<gene>
    <name evidence="2" type="ordered locus">RSal33209_1646</name>
</gene>
<dbReference type="Proteomes" id="UP000002007">
    <property type="component" value="Chromosome"/>
</dbReference>
<evidence type="ECO:0000313" key="2">
    <source>
        <dbReference type="EMBL" id="ABY23382.1"/>
    </source>
</evidence>
<dbReference type="EMBL" id="CP000910">
    <property type="protein sequence ID" value="ABY23382.1"/>
    <property type="molecule type" value="Genomic_DNA"/>
</dbReference>
<evidence type="ECO:0000313" key="3">
    <source>
        <dbReference type="Proteomes" id="UP000002007"/>
    </source>
</evidence>
<dbReference type="eggNOG" id="ENOG502ZY4N">
    <property type="taxonomic scope" value="Bacteria"/>
</dbReference>
<dbReference type="KEGG" id="rsa:RSal33209_1646"/>
<feature type="domain" description="DUF4350" evidence="1">
    <location>
        <begin position="2"/>
        <end position="182"/>
    </location>
</feature>
<evidence type="ECO:0000259" key="1">
    <source>
        <dbReference type="Pfam" id="PF14258"/>
    </source>
</evidence>
<keyword evidence="3" id="KW-1185">Reference proteome</keyword>